<comment type="similarity">
    <text evidence="1">Belongs to the BtpA family.</text>
</comment>
<dbReference type="Proteomes" id="UP001154078">
    <property type="component" value="Chromosome 1"/>
</dbReference>
<gene>
    <name evidence="2" type="ORF">MELIAE_LOCUS1486</name>
</gene>
<keyword evidence="3" id="KW-1185">Reference proteome</keyword>
<sequence>MNKFRQLFNQKKCSVIGMVHVNALPGTPLFSGSVDEIVSKACKETEIYLNQNIDGILIENMHDVPYMQSKHLGPEIVATMSKICTELKKLIPGNVPCGVQVLASGNKEALAIAKATSLNFIRCEGFVFGHVADEGYTDANAGQILRYRKQIEANNVLVFADIKKKHSSHSITNDISLAETAKAAEFFLADGLILTGTATGDPAKLSDLNKIKTASSLPLLIGSGVTIDNVQHYISADALIIGSHFKEDGQWNKDLDAKRVGDFMKKINNIL</sequence>
<dbReference type="InterPro" id="IPR013785">
    <property type="entry name" value="Aldolase_TIM"/>
</dbReference>
<dbReference type="PANTHER" id="PTHR21381:SF3">
    <property type="entry name" value="SGC REGION PROTEIN SGCQ-RELATED"/>
    <property type="match status" value="1"/>
</dbReference>
<dbReference type="SUPFAM" id="SSF51366">
    <property type="entry name" value="Ribulose-phoshate binding barrel"/>
    <property type="match status" value="1"/>
</dbReference>
<accession>A0A9P0AUD4</accession>
<dbReference type="EMBL" id="OV121132">
    <property type="protein sequence ID" value="CAH0547502.1"/>
    <property type="molecule type" value="Genomic_DNA"/>
</dbReference>
<evidence type="ECO:0000313" key="3">
    <source>
        <dbReference type="Proteomes" id="UP001154078"/>
    </source>
</evidence>
<organism evidence="2 3">
    <name type="scientific">Brassicogethes aeneus</name>
    <name type="common">Rape pollen beetle</name>
    <name type="synonym">Meligethes aeneus</name>
    <dbReference type="NCBI Taxonomy" id="1431903"/>
    <lineage>
        <taxon>Eukaryota</taxon>
        <taxon>Metazoa</taxon>
        <taxon>Ecdysozoa</taxon>
        <taxon>Arthropoda</taxon>
        <taxon>Hexapoda</taxon>
        <taxon>Insecta</taxon>
        <taxon>Pterygota</taxon>
        <taxon>Neoptera</taxon>
        <taxon>Endopterygota</taxon>
        <taxon>Coleoptera</taxon>
        <taxon>Polyphaga</taxon>
        <taxon>Cucujiformia</taxon>
        <taxon>Nitidulidae</taxon>
        <taxon>Meligethinae</taxon>
        <taxon>Brassicogethes</taxon>
    </lineage>
</organism>
<dbReference type="NCBIfam" id="TIGR00259">
    <property type="entry name" value="thylakoid_BtpA"/>
    <property type="match status" value="1"/>
</dbReference>
<dbReference type="InterPro" id="IPR005137">
    <property type="entry name" value="BtpA"/>
</dbReference>
<dbReference type="AlphaFoldDB" id="A0A9P0AUD4"/>
<proteinExistence type="inferred from homology"/>
<protein>
    <submittedName>
        <fullName evidence="2">Uncharacterized protein</fullName>
    </submittedName>
</protein>
<evidence type="ECO:0000313" key="2">
    <source>
        <dbReference type="EMBL" id="CAH0547502.1"/>
    </source>
</evidence>
<dbReference type="Pfam" id="PF03437">
    <property type="entry name" value="BtpA"/>
    <property type="match status" value="1"/>
</dbReference>
<dbReference type="PANTHER" id="PTHR21381">
    <property type="entry name" value="ZGC:162297"/>
    <property type="match status" value="1"/>
</dbReference>
<evidence type="ECO:0000256" key="1">
    <source>
        <dbReference type="ARBA" id="ARBA00006007"/>
    </source>
</evidence>
<dbReference type="Gene3D" id="3.20.20.70">
    <property type="entry name" value="Aldolase class I"/>
    <property type="match status" value="1"/>
</dbReference>
<dbReference type="InterPro" id="IPR011060">
    <property type="entry name" value="RibuloseP-bd_barrel"/>
</dbReference>
<name>A0A9P0AUD4_BRAAE</name>
<dbReference type="OrthoDB" id="10045006at2759"/>
<dbReference type="PIRSF" id="PIRSF005956">
    <property type="entry name" value="BtpA"/>
    <property type="match status" value="1"/>
</dbReference>
<reference evidence="2" key="1">
    <citation type="submission" date="2021-12" db="EMBL/GenBank/DDBJ databases">
        <authorList>
            <person name="King R."/>
        </authorList>
    </citation>
    <scope>NUCLEOTIDE SEQUENCE</scope>
</reference>